<feature type="transmembrane region" description="Helical" evidence="7">
    <location>
        <begin position="221"/>
        <end position="239"/>
    </location>
</feature>
<feature type="transmembrane region" description="Helical" evidence="7">
    <location>
        <begin position="371"/>
        <end position="391"/>
    </location>
</feature>
<accession>A0A1I3YG26</accession>
<dbReference type="GO" id="GO:0005886">
    <property type="term" value="C:plasma membrane"/>
    <property type="evidence" value="ECO:0007669"/>
    <property type="project" value="UniProtKB-SubCell"/>
</dbReference>
<dbReference type="AlphaFoldDB" id="A0A1I3YG26"/>
<dbReference type="STRING" id="1884381.SAMN05518846_111117"/>
<evidence type="ECO:0000256" key="5">
    <source>
        <dbReference type="ARBA" id="ARBA00022989"/>
    </source>
</evidence>
<evidence type="ECO:0000256" key="1">
    <source>
        <dbReference type="ARBA" id="ARBA00004651"/>
    </source>
</evidence>
<dbReference type="Pfam" id="PF07690">
    <property type="entry name" value="MFS_1"/>
    <property type="match status" value="1"/>
</dbReference>
<keyword evidence="2" id="KW-0813">Transport</keyword>
<dbReference type="PROSITE" id="PS50850">
    <property type="entry name" value="MFS"/>
    <property type="match status" value="1"/>
</dbReference>
<dbReference type="InterPro" id="IPR011701">
    <property type="entry name" value="MFS"/>
</dbReference>
<evidence type="ECO:0000256" key="3">
    <source>
        <dbReference type="ARBA" id="ARBA00022475"/>
    </source>
</evidence>
<keyword evidence="4 7" id="KW-0812">Transmembrane</keyword>
<keyword evidence="6 7" id="KW-0472">Membrane</keyword>
<feature type="transmembrane region" description="Helical" evidence="7">
    <location>
        <begin position="172"/>
        <end position="196"/>
    </location>
</feature>
<dbReference type="CDD" id="cd17329">
    <property type="entry name" value="MFS_MdtH_MDR_like"/>
    <property type="match status" value="1"/>
</dbReference>
<organism evidence="9 10">
    <name type="scientific">Brevibacillus centrosporus</name>
    <dbReference type="NCBI Taxonomy" id="54910"/>
    <lineage>
        <taxon>Bacteria</taxon>
        <taxon>Bacillati</taxon>
        <taxon>Bacillota</taxon>
        <taxon>Bacilli</taxon>
        <taxon>Bacillales</taxon>
        <taxon>Paenibacillaceae</taxon>
        <taxon>Brevibacillus</taxon>
    </lineage>
</organism>
<dbReference type="InterPro" id="IPR036259">
    <property type="entry name" value="MFS_trans_sf"/>
</dbReference>
<feature type="transmembrane region" description="Helical" evidence="7">
    <location>
        <begin position="17"/>
        <end position="42"/>
    </location>
</feature>
<name>A0A1I3YG26_9BACL</name>
<dbReference type="Proteomes" id="UP000198915">
    <property type="component" value="Unassembled WGS sequence"/>
</dbReference>
<comment type="subcellular location">
    <subcellularLocation>
        <location evidence="1">Cell membrane</location>
        <topology evidence="1">Multi-pass membrane protein</topology>
    </subcellularLocation>
</comment>
<evidence type="ECO:0000259" key="8">
    <source>
        <dbReference type="PROSITE" id="PS50850"/>
    </source>
</evidence>
<evidence type="ECO:0000256" key="4">
    <source>
        <dbReference type="ARBA" id="ARBA00022692"/>
    </source>
</evidence>
<evidence type="ECO:0000256" key="6">
    <source>
        <dbReference type="ARBA" id="ARBA00023136"/>
    </source>
</evidence>
<gene>
    <name evidence="9" type="ORF">SAMN05518846_111117</name>
</gene>
<keyword evidence="10" id="KW-1185">Reference proteome</keyword>
<dbReference type="Gene3D" id="1.20.1250.20">
    <property type="entry name" value="MFS general substrate transporter like domains"/>
    <property type="match status" value="1"/>
</dbReference>
<dbReference type="InterPro" id="IPR020846">
    <property type="entry name" value="MFS_dom"/>
</dbReference>
<dbReference type="GO" id="GO:0022857">
    <property type="term" value="F:transmembrane transporter activity"/>
    <property type="evidence" value="ECO:0007669"/>
    <property type="project" value="InterPro"/>
</dbReference>
<keyword evidence="3" id="KW-1003">Cell membrane</keyword>
<feature type="transmembrane region" description="Helical" evidence="7">
    <location>
        <begin position="147"/>
        <end position="166"/>
    </location>
</feature>
<proteinExistence type="predicted"/>
<feature type="transmembrane region" description="Helical" evidence="7">
    <location>
        <begin position="343"/>
        <end position="365"/>
    </location>
</feature>
<reference evidence="10" key="1">
    <citation type="submission" date="2016-10" db="EMBL/GenBank/DDBJ databases">
        <authorList>
            <person name="Varghese N."/>
            <person name="Submissions S."/>
        </authorList>
    </citation>
    <scope>NUCLEOTIDE SEQUENCE [LARGE SCALE GENOMIC DNA]</scope>
    <source>
        <strain evidence="10">OK042</strain>
    </source>
</reference>
<evidence type="ECO:0000313" key="10">
    <source>
        <dbReference type="Proteomes" id="UP000198915"/>
    </source>
</evidence>
<evidence type="ECO:0000313" key="9">
    <source>
        <dbReference type="EMBL" id="SFK30720.1"/>
    </source>
</evidence>
<dbReference type="PANTHER" id="PTHR43414:SF1">
    <property type="entry name" value="PEPTIDE PERMEASE"/>
    <property type="match status" value="1"/>
</dbReference>
<protein>
    <submittedName>
        <fullName evidence="9">Predicted arabinose efflux permease, MFS family</fullName>
    </submittedName>
</protein>
<dbReference type="RefSeq" id="WP_327931095.1">
    <property type="nucleotide sequence ID" value="NZ_CP183838.1"/>
</dbReference>
<feature type="domain" description="Major facilitator superfamily (MFS) profile" evidence="8">
    <location>
        <begin position="17"/>
        <end position="396"/>
    </location>
</feature>
<evidence type="ECO:0000256" key="7">
    <source>
        <dbReference type="SAM" id="Phobius"/>
    </source>
</evidence>
<feature type="transmembrane region" description="Helical" evidence="7">
    <location>
        <begin position="54"/>
        <end position="76"/>
    </location>
</feature>
<sequence length="419" mass="45695">MNGIWQKLRTMAHFHPVAWGVIIGTFLSRTGFFMTIPFLGIYLGKGKGIDPATVGAILAASFLVGTLCSFVGGALSDRLGRYPVMIASMAAWSLTLLGFAYANETWQFFLMSSLNGLCRSIFEPTARALLADVTPPERRTDAFQARYFAINIGGAIGPLLGLKLGAGSTSSLVPFYISAAIFAFYAIALVVLMLLFRQGLQEKSKATPMQEMVRVVFSDKVFLYFLLGNVFLAGAYSHLDTTLSQYIGHDRIEAYSFLFIINTLSVVILQYPLAKLMKRYSSLTSLKAGCLLFGLGLFGFGVFENLVLLAFSMVVFTAGEILSFVIGDVLIGEIAPSHLRGTYYGASGFAFIGQSASAWFGGILLHSLGFGQGPLIFAILMLLTFIAYPFFHRGQQLWELRLGQSRTNQASCSIELTKS</sequence>
<dbReference type="PANTHER" id="PTHR43414">
    <property type="entry name" value="MULTIDRUG RESISTANCE PROTEIN MDTG"/>
    <property type="match status" value="1"/>
</dbReference>
<feature type="transmembrane region" description="Helical" evidence="7">
    <location>
        <begin position="309"/>
        <end position="331"/>
    </location>
</feature>
<keyword evidence="5 7" id="KW-1133">Transmembrane helix</keyword>
<dbReference type="SUPFAM" id="SSF103473">
    <property type="entry name" value="MFS general substrate transporter"/>
    <property type="match status" value="1"/>
</dbReference>
<feature type="transmembrane region" description="Helical" evidence="7">
    <location>
        <begin position="254"/>
        <end position="274"/>
    </location>
</feature>
<feature type="transmembrane region" description="Helical" evidence="7">
    <location>
        <begin position="286"/>
        <end position="303"/>
    </location>
</feature>
<dbReference type="EMBL" id="FORT01000011">
    <property type="protein sequence ID" value="SFK30720.1"/>
    <property type="molecule type" value="Genomic_DNA"/>
</dbReference>
<evidence type="ECO:0000256" key="2">
    <source>
        <dbReference type="ARBA" id="ARBA00022448"/>
    </source>
</evidence>